<dbReference type="EMBL" id="CALTRL010001635">
    <property type="protein sequence ID" value="CAH7673207.1"/>
    <property type="molecule type" value="Genomic_DNA"/>
</dbReference>
<evidence type="ECO:0000313" key="3">
    <source>
        <dbReference type="Proteomes" id="UP001153365"/>
    </source>
</evidence>
<keyword evidence="3" id="KW-1185">Reference proteome</keyword>
<reference evidence="2" key="1">
    <citation type="submission" date="2022-06" db="EMBL/GenBank/DDBJ databases">
        <authorList>
            <consortium name="SYNGENTA / RWTH Aachen University"/>
        </authorList>
    </citation>
    <scope>NUCLEOTIDE SEQUENCE</scope>
</reference>
<organism evidence="2 3">
    <name type="scientific">Phakopsora pachyrhizi</name>
    <name type="common">Asian soybean rust disease fungus</name>
    <dbReference type="NCBI Taxonomy" id="170000"/>
    <lineage>
        <taxon>Eukaryota</taxon>
        <taxon>Fungi</taxon>
        <taxon>Dikarya</taxon>
        <taxon>Basidiomycota</taxon>
        <taxon>Pucciniomycotina</taxon>
        <taxon>Pucciniomycetes</taxon>
        <taxon>Pucciniales</taxon>
        <taxon>Phakopsoraceae</taxon>
        <taxon>Phakopsora</taxon>
    </lineage>
</organism>
<gene>
    <name evidence="2" type="ORF">PPACK8108_LOCUS8090</name>
</gene>
<comment type="caution">
    <text evidence="2">The sequence shown here is derived from an EMBL/GenBank/DDBJ whole genome shotgun (WGS) entry which is preliminary data.</text>
</comment>
<dbReference type="Proteomes" id="UP001153365">
    <property type="component" value="Unassembled WGS sequence"/>
</dbReference>
<evidence type="ECO:0000256" key="1">
    <source>
        <dbReference type="SAM" id="MobiDB-lite"/>
    </source>
</evidence>
<proteinExistence type="predicted"/>
<feature type="compositionally biased region" description="Polar residues" evidence="1">
    <location>
        <begin position="9"/>
        <end position="20"/>
    </location>
</feature>
<dbReference type="AlphaFoldDB" id="A0AAV0AW31"/>
<protein>
    <submittedName>
        <fullName evidence="2">Uncharacterized protein</fullName>
    </submittedName>
</protein>
<name>A0AAV0AW31_PHAPC</name>
<evidence type="ECO:0000313" key="2">
    <source>
        <dbReference type="EMBL" id="CAH7673207.1"/>
    </source>
</evidence>
<accession>A0AAV0AW31</accession>
<sequence length="78" mass="8718">MTKMAEEGNGQTYDTTNNEAQARPNVKVKVIRRATVFASLTVYSSTRRNTTTSVISFANCARVTKFSYFAKIGPERFS</sequence>
<feature type="region of interest" description="Disordered" evidence="1">
    <location>
        <begin position="1"/>
        <end position="24"/>
    </location>
</feature>